<name>A0ABU9XGL7_9BACI</name>
<dbReference type="Proteomes" id="UP001444625">
    <property type="component" value="Unassembled WGS sequence"/>
</dbReference>
<dbReference type="Pfam" id="PF00805">
    <property type="entry name" value="Pentapeptide"/>
    <property type="match status" value="1"/>
</dbReference>
<dbReference type="Gene3D" id="2.160.20.80">
    <property type="entry name" value="E3 ubiquitin-protein ligase SopA"/>
    <property type="match status" value="1"/>
</dbReference>
<reference evidence="1 2" key="1">
    <citation type="submission" date="2024-05" db="EMBL/GenBank/DDBJ databases">
        <authorList>
            <person name="Haq I."/>
            <person name="Ullah Z."/>
            <person name="Ahmad R."/>
            <person name="Li M."/>
            <person name="Tong Y."/>
        </authorList>
    </citation>
    <scope>NUCLEOTIDE SEQUENCE [LARGE SCALE GENOMIC DNA]</scope>
    <source>
        <strain evidence="1 2">16A2E</strain>
    </source>
</reference>
<dbReference type="PANTHER" id="PTHR14136">
    <property type="entry name" value="BTB_POZ DOMAIN-CONTAINING PROTEIN KCTD9"/>
    <property type="match status" value="1"/>
</dbReference>
<dbReference type="EMBL" id="JBDIML010000003">
    <property type="protein sequence ID" value="MEN2767424.1"/>
    <property type="molecule type" value="Genomic_DNA"/>
</dbReference>
<evidence type="ECO:0000313" key="1">
    <source>
        <dbReference type="EMBL" id="MEN2767424.1"/>
    </source>
</evidence>
<evidence type="ECO:0000313" key="2">
    <source>
        <dbReference type="Proteomes" id="UP001444625"/>
    </source>
</evidence>
<gene>
    <name evidence="1" type="ORF">ABC228_09500</name>
</gene>
<organism evidence="1 2">
    <name type="scientific">Ornithinibacillus xuwenensis</name>
    <dbReference type="NCBI Taxonomy" id="3144668"/>
    <lineage>
        <taxon>Bacteria</taxon>
        <taxon>Bacillati</taxon>
        <taxon>Bacillota</taxon>
        <taxon>Bacilli</taxon>
        <taxon>Bacillales</taxon>
        <taxon>Bacillaceae</taxon>
        <taxon>Ornithinibacillus</taxon>
    </lineage>
</organism>
<proteinExistence type="predicted"/>
<protein>
    <submittedName>
        <fullName evidence="1">Pentapeptide repeat-containing protein</fullName>
    </submittedName>
</protein>
<sequence length="283" mass="31670">MINNRDEKNQNKFQADCTNCYGLCCIALPFAKSSDFSFDKDGGTPCPKLQSDYRCSIHQLLRERGHKGCAVYECFGAGQKVSQVTYNGKSWRESPNQSEEMFRVFPIMQQLHEILYYLHEARKISAAKSIHEQLDQVIEHTERLTLLATKEILKINVHAHRANINPLLLEASRLVRMNVAKPNNQNLRKKTGSRMDLIGVKLSGENLRGSDMRGALLIAADLRGSDLRETNFIGADLRDADLSGANLSGSIFLTQAQVNAAKGNHTTKLPNGLHIPSHWDRVG</sequence>
<dbReference type="PANTHER" id="PTHR14136:SF17">
    <property type="entry name" value="BTB_POZ DOMAIN-CONTAINING PROTEIN KCTD9"/>
    <property type="match status" value="1"/>
</dbReference>
<dbReference type="InterPro" id="IPR051082">
    <property type="entry name" value="Pentapeptide-BTB/POZ_domain"/>
</dbReference>
<dbReference type="SUPFAM" id="SSF141571">
    <property type="entry name" value="Pentapeptide repeat-like"/>
    <property type="match status" value="1"/>
</dbReference>
<keyword evidence="2" id="KW-1185">Reference proteome</keyword>
<comment type="caution">
    <text evidence="1">The sequence shown here is derived from an EMBL/GenBank/DDBJ whole genome shotgun (WGS) entry which is preliminary data.</text>
</comment>
<dbReference type="InterPro" id="IPR001646">
    <property type="entry name" value="5peptide_repeat"/>
</dbReference>
<accession>A0ABU9XGL7</accession>